<proteinExistence type="predicted"/>
<evidence type="ECO:0000313" key="2">
    <source>
        <dbReference type="Proteomes" id="UP000239549"/>
    </source>
</evidence>
<keyword evidence="2" id="KW-1185">Reference proteome</keyword>
<reference evidence="2" key="1">
    <citation type="submission" date="2018-02" db="EMBL/GenBank/DDBJ databases">
        <title>Genome sequence of Desulfocucumis palustris strain NAW-5.</title>
        <authorList>
            <person name="Watanabe M."/>
            <person name="Kojima H."/>
            <person name="Fukui M."/>
        </authorList>
    </citation>
    <scope>NUCLEOTIDE SEQUENCE [LARGE SCALE GENOMIC DNA]</scope>
    <source>
        <strain evidence="2">NAW-5</strain>
    </source>
</reference>
<evidence type="ECO:0000313" key="1">
    <source>
        <dbReference type="EMBL" id="GBF34404.1"/>
    </source>
</evidence>
<protein>
    <submittedName>
        <fullName evidence="1">Uncharacterized protein</fullName>
    </submittedName>
</protein>
<gene>
    <name evidence="1" type="ORF">DCCM_3517</name>
</gene>
<dbReference type="EMBL" id="BFAV01000140">
    <property type="protein sequence ID" value="GBF34404.1"/>
    <property type="molecule type" value="Genomic_DNA"/>
</dbReference>
<dbReference type="Proteomes" id="UP000239549">
    <property type="component" value="Unassembled WGS sequence"/>
</dbReference>
<sequence length="47" mass="5601">MFLLKELKNGYWGQGIRRDCGFLTALEKIKKRLKGKIHVKMYCPIKF</sequence>
<dbReference type="AlphaFoldDB" id="A0A2L2XEH0"/>
<organism evidence="1 2">
    <name type="scientific">Desulfocucumis palustris</name>
    <dbReference type="NCBI Taxonomy" id="1898651"/>
    <lineage>
        <taxon>Bacteria</taxon>
        <taxon>Bacillati</taxon>
        <taxon>Bacillota</taxon>
        <taxon>Clostridia</taxon>
        <taxon>Eubacteriales</taxon>
        <taxon>Desulfocucumaceae</taxon>
        <taxon>Desulfocucumis</taxon>
    </lineage>
</organism>
<comment type="caution">
    <text evidence="1">The sequence shown here is derived from an EMBL/GenBank/DDBJ whole genome shotgun (WGS) entry which is preliminary data.</text>
</comment>
<accession>A0A2L2XEH0</accession>
<name>A0A2L2XEH0_9FIRM</name>